<gene>
    <name evidence="1" type="ORF">PBRASI_LOCUS8959</name>
</gene>
<dbReference type="Proteomes" id="UP000789739">
    <property type="component" value="Unassembled WGS sequence"/>
</dbReference>
<protein>
    <submittedName>
        <fullName evidence="1">8497_t:CDS:1</fullName>
    </submittedName>
</protein>
<reference evidence="1" key="1">
    <citation type="submission" date="2021-06" db="EMBL/GenBank/DDBJ databases">
        <authorList>
            <person name="Kallberg Y."/>
            <person name="Tangrot J."/>
            <person name="Rosling A."/>
        </authorList>
    </citation>
    <scope>NUCLEOTIDE SEQUENCE</scope>
    <source>
        <strain evidence="1">BR232B</strain>
    </source>
</reference>
<dbReference type="EMBL" id="CAJVPI010001758">
    <property type="protein sequence ID" value="CAG8625586.1"/>
    <property type="molecule type" value="Genomic_DNA"/>
</dbReference>
<dbReference type="OrthoDB" id="2013972at2759"/>
<comment type="caution">
    <text evidence="1">The sequence shown here is derived from an EMBL/GenBank/DDBJ whole genome shotgun (WGS) entry which is preliminary data.</text>
</comment>
<dbReference type="AlphaFoldDB" id="A0A9N9D2T0"/>
<evidence type="ECO:0000313" key="2">
    <source>
        <dbReference type="Proteomes" id="UP000789739"/>
    </source>
</evidence>
<keyword evidence="2" id="KW-1185">Reference proteome</keyword>
<sequence length="96" mass="10976">KGVLEEFSKFKDVVAVAPKEKKQIKCGRWAGSLGKLLLKYHIRSYEEATKTVLMPLLELTENEYAQLLIDFAEELDQSNTSLGCYRIVVNKRVDVK</sequence>
<organism evidence="1 2">
    <name type="scientific">Paraglomus brasilianum</name>
    <dbReference type="NCBI Taxonomy" id="144538"/>
    <lineage>
        <taxon>Eukaryota</taxon>
        <taxon>Fungi</taxon>
        <taxon>Fungi incertae sedis</taxon>
        <taxon>Mucoromycota</taxon>
        <taxon>Glomeromycotina</taxon>
        <taxon>Glomeromycetes</taxon>
        <taxon>Paraglomerales</taxon>
        <taxon>Paraglomeraceae</taxon>
        <taxon>Paraglomus</taxon>
    </lineage>
</organism>
<accession>A0A9N9D2T0</accession>
<proteinExistence type="predicted"/>
<name>A0A9N9D2T0_9GLOM</name>
<evidence type="ECO:0000313" key="1">
    <source>
        <dbReference type="EMBL" id="CAG8625586.1"/>
    </source>
</evidence>
<feature type="non-terminal residue" evidence="1">
    <location>
        <position position="1"/>
    </location>
</feature>